<evidence type="ECO:0000313" key="3">
    <source>
        <dbReference type="EMBL" id="CUW09281.1"/>
    </source>
</evidence>
<dbReference type="EMBL" id="FBTB01000007">
    <property type="protein sequence ID" value="CUW05706.1"/>
    <property type="molecule type" value="Genomic_DNA"/>
</dbReference>
<name>A0AAN2QUH7_9LACO</name>
<dbReference type="Proteomes" id="UP000198868">
    <property type="component" value="Unassembled WGS sequence"/>
</dbReference>
<dbReference type="Proteomes" id="UP000199047">
    <property type="component" value="Unassembled WGS sequence"/>
</dbReference>
<comment type="caution">
    <text evidence="3">The sequence shown here is derived from an EMBL/GenBank/DDBJ whole genome shotgun (WGS) entry which is preliminary data.</text>
</comment>
<protein>
    <recommendedName>
        <fullName evidence="6">Ribbon-helix-helix protein CopG domain-containing protein</fullName>
    </recommendedName>
</protein>
<dbReference type="AlphaFoldDB" id="A0AAN2QUH7"/>
<sequence length="125" mass="14534">MALVRKEVRGLEKDDLFIIDQRAKEEGTSTNELLRIVITDYAKRIKEDNATNILHSYLDDLIMSNNNVIHGLNENTIAIGEMFKTILARLEMYFPDLNDEVERIQKNARPQEKKLPKSIDLNDFE</sequence>
<proteinExistence type="predicted"/>
<dbReference type="EMBL" id="FBTU01000014">
    <property type="protein sequence ID" value="CUW09281.1"/>
    <property type="molecule type" value="Genomic_DNA"/>
</dbReference>
<organism evidence="3 4">
    <name type="scientific">Leuconostoc inhae</name>
    <dbReference type="NCBI Taxonomy" id="178001"/>
    <lineage>
        <taxon>Bacteria</taxon>
        <taxon>Bacillati</taxon>
        <taxon>Bacillota</taxon>
        <taxon>Bacilli</taxon>
        <taxon>Lactobacillales</taxon>
        <taxon>Lactobacillaceae</taxon>
        <taxon>Leuconostoc</taxon>
    </lineage>
</organism>
<accession>A0AAN2QUH7</accession>
<evidence type="ECO:0000313" key="5">
    <source>
        <dbReference type="Proteomes" id="UP000199047"/>
    </source>
</evidence>
<feature type="region of interest" description="Disordered" evidence="1">
    <location>
        <begin position="105"/>
        <end position="125"/>
    </location>
</feature>
<evidence type="ECO:0008006" key="6">
    <source>
        <dbReference type="Google" id="ProtNLM"/>
    </source>
</evidence>
<reference evidence="4 5" key="1">
    <citation type="submission" date="2015-12" db="EMBL/GenBank/DDBJ databases">
        <authorList>
            <person name="Andreevskaya M."/>
        </authorList>
    </citation>
    <scope>NUCLEOTIDE SEQUENCE [LARGE SCALE GENOMIC DNA]</scope>
    <source>
        <strain evidence="2 5">KSL4-2</strain>
        <strain evidence="3 4">PL111</strain>
    </source>
</reference>
<dbReference type="RefSeq" id="WP_089896160.1">
    <property type="nucleotide sequence ID" value="NZ_FBSX01000014.1"/>
</dbReference>
<evidence type="ECO:0000256" key="1">
    <source>
        <dbReference type="SAM" id="MobiDB-lite"/>
    </source>
</evidence>
<gene>
    <name evidence="2" type="ORF">KSL4_0135</name>
    <name evidence="3" type="ORF">PL111_1993</name>
</gene>
<keyword evidence="5" id="KW-1185">Reference proteome</keyword>
<evidence type="ECO:0000313" key="4">
    <source>
        <dbReference type="Proteomes" id="UP000198868"/>
    </source>
</evidence>
<feature type="compositionally biased region" description="Basic and acidic residues" evidence="1">
    <location>
        <begin position="105"/>
        <end position="117"/>
    </location>
</feature>
<evidence type="ECO:0000313" key="2">
    <source>
        <dbReference type="EMBL" id="CUW05706.1"/>
    </source>
</evidence>